<dbReference type="RefSeq" id="WP_381176860.1">
    <property type="nucleotide sequence ID" value="NZ_JBHSFK010000043.1"/>
</dbReference>
<dbReference type="EMBL" id="JBHSFK010000043">
    <property type="protein sequence ID" value="MFC4506437.1"/>
    <property type="molecule type" value="Genomic_DNA"/>
</dbReference>
<evidence type="ECO:0000313" key="2">
    <source>
        <dbReference type="EMBL" id="MFC4506437.1"/>
    </source>
</evidence>
<keyword evidence="1" id="KW-0812">Transmembrane</keyword>
<proteinExistence type="predicted"/>
<keyword evidence="1" id="KW-1133">Transmembrane helix</keyword>
<protein>
    <submittedName>
        <fullName evidence="2">Uncharacterized protein</fullName>
    </submittedName>
</protein>
<feature type="transmembrane region" description="Helical" evidence="1">
    <location>
        <begin position="62"/>
        <end position="83"/>
    </location>
</feature>
<name>A0ABV9B2X9_9ACTN</name>
<dbReference type="Proteomes" id="UP001595839">
    <property type="component" value="Unassembled WGS sequence"/>
</dbReference>
<accession>A0ABV9B2X9</accession>
<evidence type="ECO:0000256" key="1">
    <source>
        <dbReference type="SAM" id="Phobius"/>
    </source>
</evidence>
<gene>
    <name evidence="2" type="ORF">ACFPIH_44535</name>
</gene>
<keyword evidence="3" id="KW-1185">Reference proteome</keyword>
<sequence>MAGEHGAGGGRTGGGGGGGDAYEFALVDALGGLSPGADEPPMPDLLPGAVSRGRRIRRRRRAGVALGVAAAVVAVAAGGYAALLPPPQTRSSVPAVRPSVWYPSLALLRTVVPAEAGTVDAAGTRPADRSRPYYRLRDASGAETHLYVSVARSVGGGPPPTDDQANCRGEDGRVFTTPWGGRPIKCHLVQWKTGDSLVEFYVPQEELPGPGNHEDAPYAVGVSNVTSGGWTVQVIAGQADGNPANASDYATSIHPLLYQLATEPRLFDAVTP</sequence>
<reference evidence="3" key="1">
    <citation type="journal article" date="2019" name="Int. J. Syst. Evol. Microbiol.">
        <title>The Global Catalogue of Microorganisms (GCM) 10K type strain sequencing project: providing services to taxonomists for standard genome sequencing and annotation.</title>
        <authorList>
            <consortium name="The Broad Institute Genomics Platform"/>
            <consortium name="The Broad Institute Genome Sequencing Center for Infectious Disease"/>
            <person name="Wu L."/>
            <person name="Ma J."/>
        </authorList>
    </citation>
    <scope>NUCLEOTIDE SEQUENCE [LARGE SCALE GENOMIC DNA]</scope>
    <source>
        <strain evidence="3">CGMCC 4.7177</strain>
    </source>
</reference>
<organism evidence="2 3">
    <name type="scientific">Streptomyces vulcanius</name>
    <dbReference type="NCBI Taxonomy" id="1441876"/>
    <lineage>
        <taxon>Bacteria</taxon>
        <taxon>Bacillati</taxon>
        <taxon>Actinomycetota</taxon>
        <taxon>Actinomycetes</taxon>
        <taxon>Kitasatosporales</taxon>
        <taxon>Streptomycetaceae</taxon>
        <taxon>Streptomyces</taxon>
    </lineage>
</organism>
<keyword evidence="1" id="KW-0472">Membrane</keyword>
<comment type="caution">
    <text evidence="2">The sequence shown here is derived from an EMBL/GenBank/DDBJ whole genome shotgun (WGS) entry which is preliminary data.</text>
</comment>
<evidence type="ECO:0000313" key="3">
    <source>
        <dbReference type="Proteomes" id="UP001595839"/>
    </source>
</evidence>